<evidence type="ECO:0000313" key="1">
    <source>
        <dbReference type="EMBL" id="VWM01481.1"/>
    </source>
</evidence>
<name>A0A5K1JBB9_9ACTN</name>
<protein>
    <submittedName>
        <fullName evidence="1">Uncharacterized protein</fullName>
    </submittedName>
</protein>
<dbReference type="RefSeq" id="WP_156064080.1">
    <property type="nucleotide sequence ID" value="NZ_CABWIH010000049.1"/>
</dbReference>
<organism evidence="1 2">
    <name type="scientific">Collinsella aerofaciens</name>
    <dbReference type="NCBI Taxonomy" id="74426"/>
    <lineage>
        <taxon>Bacteria</taxon>
        <taxon>Bacillati</taxon>
        <taxon>Actinomycetota</taxon>
        <taxon>Coriobacteriia</taxon>
        <taxon>Coriobacteriales</taxon>
        <taxon>Coriobacteriaceae</taxon>
        <taxon>Collinsella</taxon>
    </lineage>
</organism>
<accession>A0A5K1JBB9</accession>
<dbReference type="AlphaFoldDB" id="A0A5K1JBB9"/>
<proteinExistence type="predicted"/>
<sequence>MSKSEQENSKRNKKRRVVALIVLLLLLLSIGGCTIWQFAQPKADPGATVQGYEGKSDEEVIADLNRQADESRMTISVSAKPKLSDGKVRVNVSNVAENKFSQTFVLSQDGVELYSSGLIAPRRGRRMVRCAGRP</sequence>
<dbReference type="PROSITE" id="PS51257">
    <property type="entry name" value="PROKAR_LIPOPROTEIN"/>
    <property type="match status" value="1"/>
</dbReference>
<evidence type="ECO:0000313" key="2">
    <source>
        <dbReference type="Proteomes" id="UP000330807"/>
    </source>
</evidence>
<dbReference type="EMBL" id="CABWIH010000049">
    <property type="protein sequence ID" value="VWM01481.1"/>
    <property type="molecule type" value="Genomic_DNA"/>
</dbReference>
<gene>
    <name evidence="1" type="ORF">LMKDKBCB_02196</name>
</gene>
<reference evidence="1 2" key="1">
    <citation type="submission" date="2019-10" db="EMBL/GenBank/DDBJ databases">
        <authorList>
            <person name="Wolf R A."/>
        </authorList>
    </citation>
    <scope>NUCLEOTIDE SEQUENCE [LARGE SCALE GENOMIC DNA]</scope>
    <source>
        <strain evidence="1">Collinsella_aerofaciens_AK_138A</strain>
    </source>
</reference>
<dbReference type="Proteomes" id="UP000330807">
    <property type="component" value="Unassembled WGS sequence"/>
</dbReference>